<keyword evidence="3" id="KW-1185">Reference proteome</keyword>
<accession>A0A395S0S2</accession>
<gene>
    <name evidence="2" type="ORF">FSPOR_6846</name>
</gene>
<sequence length="249" mass="25948">MVSRSILAVAAVAGILLGVEAGPCRPTTDASSLTGSETSSTVLSVPESTTATTLIETTPTAVAKTTSTILDEVTSTTLAASTTTAAAPNCVATQVVSNPGFDDSDKFSPWTNSGSAFVINDNWAPSAPNVAFFAFLNGQGSNQVAQNLPVLNGNYEFSYQWHVAGIAGSGAGFSCVIQPKIGSDLLDAVYPYQLNWWQSESQTWSSGGTSVAGASISISVECSGEYDQLNIYFDDITLTRVCDDEIRGD</sequence>
<dbReference type="Gene3D" id="2.60.120.260">
    <property type="entry name" value="Galactose-binding domain-like"/>
    <property type="match status" value="1"/>
</dbReference>
<feature type="chain" id="PRO_5017453862" description="CBM-cenC domain-containing protein" evidence="1">
    <location>
        <begin position="22"/>
        <end position="249"/>
    </location>
</feature>
<protein>
    <recommendedName>
        <fullName evidence="4">CBM-cenC domain-containing protein</fullName>
    </recommendedName>
</protein>
<organism evidence="2 3">
    <name type="scientific">Fusarium sporotrichioides</name>
    <dbReference type="NCBI Taxonomy" id="5514"/>
    <lineage>
        <taxon>Eukaryota</taxon>
        <taxon>Fungi</taxon>
        <taxon>Dikarya</taxon>
        <taxon>Ascomycota</taxon>
        <taxon>Pezizomycotina</taxon>
        <taxon>Sordariomycetes</taxon>
        <taxon>Hypocreomycetidae</taxon>
        <taxon>Hypocreales</taxon>
        <taxon>Nectriaceae</taxon>
        <taxon>Fusarium</taxon>
    </lineage>
</organism>
<feature type="signal peptide" evidence="1">
    <location>
        <begin position="1"/>
        <end position="21"/>
    </location>
</feature>
<evidence type="ECO:0000256" key="1">
    <source>
        <dbReference type="SAM" id="SignalP"/>
    </source>
</evidence>
<dbReference type="EMBL" id="PXOF01000097">
    <property type="protein sequence ID" value="RGP66020.1"/>
    <property type="molecule type" value="Genomic_DNA"/>
</dbReference>
<evidence type="ECO:0000313" key="2">
    <source>
        <dbReference type="EMBL" id="RGP66020.1"/>
    </source>
</evidence>
<evidence type="ECO:0008006" key="4">
    <source>
        <dbReference type="Google" id="ProtNLM"/>
    </source>
</evidence>
<reference evidence="2 3" key="1">
    <citation type="journal article" date="2018" name="PLoS Pathog.">
        <title>Evolution of structural diversity of trichothecenes, a family of toxins produced by plant pathogenic and entomopathogenic fungi.</title>
        <authorList>
            <person name="Proctor R.H."/>
            <person name="McCormick S.P."/>
            <person name="Kim H.S."/>
            <person name="Cardoza R.E."/>
            <person name="Stanley A.M."/>
            <person name="Lindo L."/>
            <person name="Kelly A."/>
            <person name="Brown D.W."/>
            <person name="Lee T."/>
            <person name="Vaughan M.M."/>
            <person name="Alexander N.J."/>
            <person name="Busman M."/>
            <person name="Gutierrez S."/>
        </authorList>
    </citation>
    <scope>NUCLEOTIDE SEQUENCE [LARGE SCALE GENOMIC DNA]</scope>
    <source>
        <strain evidence="2 3">NRRL 3299</strain>
    </source>
</reference>
<dbReference type="AlphaFoldDB" id="A0A395S0S2"/>
<dbReference type="Proteomes" id="UP000266152">
    <property type="component" value="Unassembled WGS sequence"/>
</dbReference>
<evidence type="ECO:0000313" key="3">
    <source>
        <dbReference type="Proteomes" id="UP000266152"/>
    </source>
</evidence>
<name>A0A395S0S2_FUSSP</name>
<keyword evidence="1" id="KW-0732">Signal</keyword>
<proteinExistence type="predicted"/>
<comment type="caution">
    <text evidence="2">The sequence shown here is derived from an EMBL/GenBank/DDBJ whole genome shotgun (WGS) entry which is preliminary data.</text>
</comment>